<dbReference type="OrthoDB" id="3396763at2"/>
<reference evidence="1 2" key="1">
    <citation type="submission" date="2019-05" db="EMBL/GenBank/DDBJ databases">
        <authorList>
            <person name="Lee S.D."/>
        </authorList>
    </citation>
    <scope>NUCLEOTIDE SEQUENCE [LARGE SCALE GENOMIC DNA]</scope>
    <source>
        <strain evidence="1 2">C5-26</strain>
    </source>
</reference>
<name>A0A563DXT4_9MICO</name>
<gene>
    <name evidence="1" type="ORF">FGL98_15035</name>
</gene>
<keyword evidence="2" id="KW-1185">Reference proteome</keyword>
<dbReference type="EMBL" id="VCQV01000022">
    <property type="protein sequence ID" value="TWP35070.1"/>
    <property type="molecule type" value="Genomic_DNA"/>
</dbReference>
<dbReference type="RefSeq" id="WP_146317880.1">
    <property type="nucleotide sequence ID" value="NZ_VCQV01000022.1"/>
</dbReference>
<proteinExistence type="predicted"/>
<reference evidence="1 2" key="2">
    <citation type="submission" date="2019-08" db="EMBL/GenBank/DDBJ databases">
        <title>Jejuicoccus antrihumi gen. nov., sp. nov., a new member of the family Dermacoccaceae isolated from a cave.</title>
        <authorList>
            <person name="Schumann P."/>
            <person name="Kim I.S."/>
        </authorList>
    </citation>
    <scope>NUCLEOTIDE SEQUENCE [LARGE SCALE GENOMIC DNA]</scope>
    <source>
        <strain evidence="1 2">C5-26</strain>
    </source>
</reference>
<dbReference type="Proteomes" id="UP000320244">
    <property type="component" value="Unassembled WGS sequence"/>
</dbReference>
<dbReference type="AlphaFoldDB" id="A0A563DXT4"/>
<organism evidence="1 2">
    <name type="scientific">Leekyejoonella antrihumi</name>
    <dbReference type="NCBI Taxonomy" id="1660198"/>
    <lineage>
        <taxon>Bacteria</taxon>
        <taxon>Bacillati</taxon>
        <taxon>Actinomycetota</taxon>
        <taxon>Actinomycetes</taxon>
        <taxon>Micrococcales</taxon>
        <taxon>Dermacoccaceae</taxon>
        <taxon>Leekyejoonella</taxon>
    </lineage>
</organism>
<protein>
    <submittedName>
        <fullName evidence="1">TIGR03089 family protein</fullName>
    </submittedName>
</protein>
<evidence type="ECO:0000313" key="1">
    <source>
        <dbReference type="EMBL" id="TWP35070.1"/>
    </source>
</evidence>
<sequence length="233" mass="25043">MTPADVLALIRQDETAPRVTFYDDTPGQTRGERIELSAKVFANWIAKAANLLQDEFEAAPGTTIGLDLPPQHWRTLYWAMAGWAVGATVTLDGVTNADILVTDDPSRAGTGDLILVTLAALARMSPNPLPSGALDEAAELSTYADHFDAWASPEDSDTALIAGGIRTTYRDLVSVPAARDRRRRYLNVVDAAAVLRGALDTWAADGSVLLIRDPDAMMLDRRLQIEGATPTVG</sequence>
<evidence type="ECO:0000313" key="2">
    <source>
        <dbReference type="Proteomes" id="UP000320244"/>
    </source>
</evidence>
<dbReference type="NCBIfam" id="TIGR03089">
    <property type="entry name" value="TIGR03089 family protein"/>
    <property type="match status" value="1"/>
</dbReference>
<dbReference type="InterPro" id="IPR017523">
    <property type="entry name" value="Rv3268"/>
</dbReference>
<comment type="caution">
    <text evidence="1">The sequence shown here is derived from an EMBL/GenBank/DDBJ whole genome shotgun (WGS) entry which is preliminary data.</text>
</comment>
<accession>A0A563DXT4</accession>